<dbReference type="PANTHER" id="PTHR34053">
    <property type="entry name" value="PROTEIN ULTRAPETALA 1"/>
    <property type="match status" value="1"/>
</dbReference>
<dbReference type="OrthoDB" id="660341at2759"/>
<comment type="caution">
    <text evidence="3">The sequence shown here is derived from an EMBL/GenBank/DDBJ whole genome shotgun (WGS) entry which is preliminary data.</text>
</comment>
<dbReference type="EMBL" id="BMAC01001192">
    <property type="protein sequence ID" value="GFQ06236.1"/>
    <property type="molecule type" value="Genomic_DNA"/>
</dbReference>
<evidence type="ECO:0000313" key="4">
    <source>
        <dbReference type="Proteomes" id="UP000653305"/>
    </source>
</evidence>
<dbReference type="Pfam" id="PF23292">
    <property type="entry name" value="SAND_ULT1"/>
    <property type="match status" value="1"/>
</dbReference>
<organism evidence="3 4">
    <name type="scientific">Phtheirospermum japonicum</name>
    <dbReference type="NCBI Taxonomy" id="374723"/>
    <lineage>
        <taxon>Eukaryota</taxon>
        <taxon>Viridiplantae</taxon>
        <taxon>Streptophyta</taxon>
        <taxon>Embryophyta</taxon>
        <taxon>Tracheophyta</taxon>
        <taxon>Spermatophyta</taxon>
        <taxon>Magnoliopsida</taxon>
        <taxon>eudicotyledons</taxon>
        <taxon>Gunneridae</taxon>
        <taxon>Pentapetalae</taxon>
        <taxon>asterids</taxon>
        <taxon>lamiids</taxon>
        <taxon>Lamiales</taxon>
        <taxon>Orobanchaceae</taxon>
        <taxon>Orobanchaceae incertae sedis</taxon>
        <taxon>Phtheirospermum</taxon>
    </lineage>
</organism>
<dbReference type="Proteomes" id="UP000653305">
    <property type="component" value="Unassembled WGS sequence"/>
</dbReference>
<dbReference type="InterPro" id="IPR057011">
    <property type="entry name" value="ULT1/2_SAND"/>
</dbReference>
<evidence type="ECO:0000259" key="2">
    <source>
        <dbReference type="Pfam" id="PF23293"/>
    </source>
</evidence>
<dbReference type="Pfam" id="PF23293">
    <property type="entry name" value="zf_ULT1"/>
    <property type="match status" value="1"/>
</dbReference>
<dbReference type="GO" id="GO:0005634">
    <property type="term" value="C:nucleus"/>
    <property type="evidence" value="ECO:0007669"/>
    <property type="project" value="TreeGrafter"/>
</dbReference>
<dbReference type="AlphaFoldDB" id="A0A830DHI9"/>
<keyword evidence="4" id="KW-1185">Reference proteome</keyword>
<dbReference type="PANTHER" id="PTHR34053:SF4">
    <property type="entry name" value="PROTEIN ULTRAPETALA 2-LIKE"/>
    <property type="match status" value="1"/>
</dbReference>
<evidence type="ECO:0000313" key="3">
    <source>
        <dbReference type="EMBL" id="GFQ06236.1"/>
    </source>
</evidence>
<dbReference type="InterPro" id="IPR020533">
    <property type="entry name" value="Developmental_reg_ULTRAPETALA"/>
</dbReference>
<dbReference type="GO" id="GO:0005829">
    <property type="term" value="C:cytosol"/>
    <property type="evidence" value="ECO:0007669"/>
    <property type="project" value="TreeGrafter"/>
</dbReference>
<feature type="domain" description="ULTRAPETALA1/2 zinc finger" evidence="2">
    <location>
        <begin position="48"/>
        <end position="92"/>
    </location>
</feature>
<gene>
    <name evidence="3" type="ORF">PHJA_002767600</name>
</gene>
<feature type="non-terminal residue" evidence="3">
    <location>
        <position position="1"/>
    </location>
</feature>
<proteinExistence type="predicted"/>
<sequence length="93" mass="11231">SGRSLLHTNWKSQIWVFSRDGQKLALRRTCLLKHHTEAFQRPLRQVIHRDEFKCCSRCNKDRRFSLRNKEACRIYHDALLDTHWKCPDMPNQP</sequence>
<evidence type="ECO:0000259" key="1">
    <source>
        <dbReference type="Pfam" id="PF23292"/>
    </source>
</evidence>
<accession>A0A830DHI9</accession>
<protein>
    <submittedName>
        <fullName evidence="3">Protein ultrapetala 2</fullName>
    </submittedName>
</protein>
<reference evidence="3" key="1">
    <citation type="submission" date="2020-07" db="EMBL/GenBank/DDBJ databases">
        <title>Ethylene signaling mediates host invasion by parasitic plants.</title>
        <authorList>
            <person name="Yoshida S."/>
        </authorList>
    </citation>
    <scope>NUCLEOTIDE SEQUENCE</scope>
    <source>
        <strain evidence="3">Okayama</strain>
    </source>
</reference>
<name>A0A830DHI9_9LAMI</name>
<dbReference type="InterPro" id="IPR057012">
    <property type="entry name" value="ULT1/2_Znf"/>
</dbReference>
<feature type="domain" description="ULTRAPETALA1/2 SAND" evidence="1">
    <location>
        <begin position="7"/>
        <end position="35"/>
    </location>
</feature>